<dbReference type="InterPro" id="IPR006073">
    <property type="entry name" value="GTP-bd"/>
</dbReference>
<dbReference type="PANTHER" id="PTHR42698">
    <property type="entry name" value="GTPASE ERA"/>
    <property type="match status" value="1"/>
</dbReference>
<dbReference type="SUPFAM" id="SSF52540">
    <property type="entry name" value="P-loop containing nucleoside triphosphate hydrolases"/>
    <property type="match status" value="1"/>
</dbReference>
<dbReference type="Pfam" id="PF01926">
    <property type="entry name" value="MMR_HSR1"/>
    <property type="match status" value="1"/>
</dbReference>
<comment type="caution">
    <text evidence="2">The sequence shown here is derived from an EMBL/GenBank/DDBJ whole genome shotgun (WGS) entry which is preliminary data.</text>
</comment>
<sequence length="326" mass="34575">MTTTDQLNRRGFAAMDDTQVRDRSNALRQAVTASAGILPDADLESARAVLDKVGQRTAIGGSRTVVALAGATGSGKSSLFNALAAEPVSRIGARRPTTSRPTAAVWGDDSAGPLLDWLGVAARHRVPADDRFADLLDGLVLLDLPDFDSRVPAHRREADRVLERADVFVWVTDPQKYADALLHDEYVRTLAARRARTVAVLNQVDRLDVESAEACAEDLHRLLVADGIGSVEVVQTSAVEGRGIDDLAARIGAVVQEHNAAERRLVGDLASAAARLQPLVGGQEPELSQGSTELVSALSKAAGVPAVVDAVRRDYQREASKSGAGR</sequence>
<organism evidence="2 3">
    <name type="scientific">Branchiibius cervicis</name>
    <dbReference type="NCBI Taxonomy" id="908252"/>
    <lineage>
        <taxon>Bacteria</taxon>
        <taxon>Bacillati</taxon>
        <taxon>Actinomycetota</taxon>
        <taxon>Actinomycetes</taxon>
        <taxon>Micrococcales</taxon>
        <taxon>Dermacoccaceae</taxon>
        <taxon>Branchiibius</taxon>
    </lineage>
</organism>
<reference evidence="3" key="1">
    <citation type="journal article" date="2019" name="Int. J. Syst. Evol. Microbiol.">
        <title>The Global Catalogue of Microorganisms (GCM) 10K type strain sequencing project: providing services to taxonomists for standard genome sequencing and annotation.</title>
        <authorList>
            <consortium name="The Broad Institute Genomics Platform"/>
            <consortium name="The Broad Institute Genome Sequencing Center for Infectious Disease"/>
            <person name="Wu L."/>
            <person name="Ma J."/>
        </authorList>
    </citation>
    <scope>NUCLEOTIDE SEQUENCE [LARGE SCALE GENOMIC DNA]</scope>
    <source>
        <strain evidence="3">NBRC 106593</strain>
    </source>
</reference>
<feature type="domain" description="G" evidence="1">
    <location>
        <begin position="66"/>
        <end position="202"/>
    </location>
</feature>
<dbReference type="RefSeq" id="WP_377820976.1">
    <property type="nucleotide sequence ID" value="NZ_JBHSWJ010000002.1"/>
</dbReference>
<dbReference type="InterPro" id="IPR027417">
    <property type="entry name" value="P-loop_NTPase"/>
</dbReference>
<proteinExistence type="predicted"/>
<gene>
    <name evidence="2" type="ORF">ACFQBT_05445</name>
</gene>
<evidence type="ECO:0000313" key="3">
    <source>
        <dbReference type="Proteomes" id="UP001596356"/>
    </source>
</evidence>
<evidence type="ECO:0000259" key="1">
    <source>
        <dbReference type="Pfam" id="PF01926"/>
    </source>
</evidence>
<accession>A0ABW2AQH5</accession>
<dbReference type="EMBL" id="JBHSWJ010000002">
    <property type="protein sequence ID" value="MFC6713317.1"/>
    <property type="molecule type" value="Genomic_DNA"/>
</dbReference>
<protein>
    <submittedName>
        <fullName evidence="2">GTPase</fullName>
    </submittedName>
</protein>
<evidence type="ECO:0000313" key="2">
    <source>
        <dbReference type="EMBL" id="MFC6713317.1"/>
    </source>
</evidence>
<dbReference type="Proteomes" id="UP001596356">
    <property type="component" value="Unassembled WGS sequence"/>
</dbReference>
<dbReference type="Gene3D" id="3.40.50.300">
    <property type="entry name" value="P-loop containing nucleotide triphosphate hydrolases"/>
    <property type="match status" value="1"/>
</dbReference>
<keyword evidence="3" id="KW-1185">Reference proteome</keyword>
<dbReference type="PANTHER" id="PTHR42698:SF1">
    <property type="entry name" value="GTPASE ERA, MITOCHONDRIAL"/>
    <property type="match status" value="1"/>
</dbReference>
<dbReference type="InterPro" id="IPR005662">
    <property type="entry name" value="GTPase_Era-like"/>
</dbReference>
<name>A0ABW2AQH5_9MICO</name>